<reference evidence="1 2" key="1">
    <citation type="submission" date="2019-05" db="EMBL/GenBank/DDBJ databases">
        <title>Another draft genome of Portunus trituberculatus and its Hox gene families provides insights of decapod evolution.</title>
        <authorList>
            <person name="Jeong J.-H."/>
            <person name="Song I."/>
            <person name="Kim S."/>
            <person name="Choi T."/>
            <person name="Kim D."/>
            <person name="Ryu S."/>
            <person name="Kim W."/>
        </authorList>
    </citation>
    <scope>NUCLEOTIDE SEQUENCE [LARGE SCALE GENOMIC DNA]</scope>
    <source>
        <tissue evidence="1">Muscle</tissue>
    </source>
</reference>
<comment type="caution">
    <text evidence="1">The sequence shown here is derived from an EMBL/GenBank/DDBJ whole genome shotgun (WGS) entry which is preliminary data.</text>
</comment>
<dbReference type="Proteomes" id="UP000324222">
    <property type="component" value="Unassembled WGS sequence"/>
</dbReference>
<gene>
    <name evidence="1" type="ORF">E2C01_061767</name>
</gene>
<accession>A0A5B7H653</accession>
<dbReference type="EMBL" id="VSRR010026459">
    <property type="protein sequence ID" value="MPC67590.1"/>
    <property type="molecule type" value="Genomic_DNA"/>
</dbReference>
<sequence>MYHVVSSLVSCCQVTRVFVKLSGLSTLEVDDDIRLTCVPRAYFPCTEVTPDLKIQLQDVVQVLRVVAVAVFLCACIDLLEGSFLALHSLTLHCIAPHRSPVLPRPVFSLLIRLSSLKPYAVSHKKAVKLFLPEALRNAQHSRFTKH</sequence>
<evidence type="ECO:0000313" key="2">
    <source>
        <dbReference type="Proteomes" id="UP000324222"/>
    </source>
</evidence>
<organism evidence="1 2">
    <name type="scientific">Portunus trituberculatus</name>
    <name type="common">Swimming crab</name>
    <name type="synonym">Neptunus trituberculatus</name>
    <dbReference type="NCBI Taxonomy" id="210409"/>
    <lineage>
        <taxon>Eukaryota</taxon>
        <taxon>Metazoa</taxon>
        <taxon>Ecdysozoa</taxon>
        <taxon>Arthropoda</taxon>
        <taxon>Crustacea</taxon>
        <taxon>Multicrustacea</taxon>
        <taxon>Malacostraca</taxon>
        <taxon>Eumalacostraca</taxon>
        <taxon>Eucarida</taxon>
        <taxon>Decapoda</taxon>
        <taxon>Pleocyemata</taxon>
        <taxon>Brachyura</taxon>
        <taxon>Eubrachyura</taxon>
        <taxon>Portunoidea</taxon>
        <taxon>Portunidae</taxon>
        <taxon>Portuninae</taxon>
        <taxon>Portunus</taxon>
    </lineage>
</organism>
<dbReference type="AlphaFoldDB" id="A0A5B7H653"/>
<name>A0A5B7H653_PORTR</name>
<proteinExistence type="predicted"/>
<keyword evidence="2" id="KW-1185">Reference proteome</keyword>
<evidence type="ECO:0000313" key="1">
    <source>
        <dbReference type="EMBL" id="MPC67590.1"/>
    </source>
</evidence>
<protein>
    <submittedName>
        <fullName evidence="1">Uncharacterized protein</fullName>
    </submittedName>
</protein>